<sequence>MAKSQPYEELCPVCHQYPVRHQTLKLTGDVYAMCENYPECFYVSRLETPEQDWASMLPSA</sequence>
<evidence type="ECO:0000313" key="1">
    <source>
        <dbReference type="EMBL" id="PSR31327.1"/>
    </source>
</evidence>
<accession>A0A2T2XA55</accession>
<protein>
    <recommendedName>
        <fullName evidence="3">DNA topoisomerase type IA zn finger domain-containing protein</fullName>
    </recommendedName>
</protein>
<reference evidence="1 2" key="1">
    <citation type="journal article" date="2014" name="BMC Genomics">
        <title>Comparison of environmental and isolate Sulfobacillus genomes reveals diverse carbon, sulfur, nitrogen, and hydrogen metabolisms.</title>
        <authorList>
            <person name="Justice N.B."/>
            <person name="Norman A."/>
            <person name="Brown C.T."/>
            <person name="Singh A."/>
            <person name="Thomas B.C."/>
            <person name="Banfield J.F."/>
        </authorList>
    </citation>
    <scope>NUCLEOTIDE SEQUENCE [LARGE SCALE GENOMIC DNA]</scope>
    <source>
        <strain evidence="1">AMDSBA1</strain>
    </source>
</reference>
<dbReference type="AlphaFoldDB" id="A0A2T2XA55"/>
<dbReference type="EMBL" id="PXYT01000003">
    <property type="protein sequence ID" value="PSR31327.1"/>
    <property type="molecule type" value="Genomic_DNA"/>
</dbReference>
<evidence type="ECO:0000313" key="2">
    <source>
        <dbReference type="Proteomes" id="UP000242699"/>
    </source>
</evidence>
<gene>
    <name evidence="1" type="ORF">C7B43_02870</name>
</gene>
<evidence type="ECO:0008006" key="3">
    <source>
        <dbReference type="Google" id="ProtNLM"/>
    </source>
</evidence>
<organism evidence="1 2">
    <name type="scientific">Sulfobacillus benefaciens</name>
    <dbReference type="NCBI Taxonomy" id="453960"/>
    <lineage>
        <taxon>Bacteria</taxon>
        <taxon>Bacillati</taxon>
        <taxon>Bacillota</taxon>
        <taxon>Clostridia</taxon>
        <taxon>Eubacteriales</taxon>
        <taxon>Clostridiales Family XVII. Incertae Sedis</taxon>
        <taxon>Sulfobacillus</taxon>
    </lineage>
</organism>
<proteinExistence type="predicted"/>
<name>A0A2T2XA55_9FIRM</name>
<dbReference type="Proteomes" id="UP000242699">
    <property type="component" value="Unassembled WGS sequence"/>
</dbReference>
<comment type="caution">
    <text evidence="1">The sequence shown here is derived from an EMBL/GenBank/DDBJ whole genome shotgun (WGS) entry which is preliminary data.</text>
</comment>